<dbReference type="InParanoid" id="A0A2K3DG20"/>
<gene>
    <name evidence="8" type="ORF">CHLRE_09g416900v5</name>
</gene>
<evidence type="ECO:0000313" key="8">
    <source>
        <dbReference type="EMBL" id="PNW79481.1"/>
    </source>
</evidence>
<keyword evidence="3" id="KW-0812">Transmembrane</keyword>
<evidence type="ECO:0000256" key="3">
    <source>
        <dbReference type="ARBA" id="ARBA00022692"/>
    </source>
</evidence>
<dbReference type="InterPro" id="IPR026050">
    <property type="entry name" value="C1GALT1/C1GALT1_chp1"/>
</dbReference>
<dbReference type="EMBL" id="CM008970">
    <property type="protein sequence ID" value="PNW79481.1"/>
    <property type="molecule type" value="Genomic_DNA"/>
</dbReference>
<dbReference type="Proteomes" id="UP000006906">
    <property type="component" value="Chromosome 9"/>
</dbReference>
<dbReference type="ExpressionAtlas" id="A0A2K3DG20">
    <property type="expression patterns" value="baseline and differential"/>
</dbReference>
<comment type="subcellular location">
    <subcellularLocation>
        <location evidence="1">Membrane</location>
        <topology evidence="1">Single-pass type II membrane protein</topology>
    </subcellularLocation>
</comment>
<sequence>MDASFDLTTLRRTGSYYNEEYSATPDFPDRANAHGGIRHALSPLMAYGKDEEGRKRYKWMLLGDDDTIWVLPAVLRMLNERKLAHWDQHLISDYHYHCLNPNVPCLGPHNFDPRCIPCSPGTFCPCRLPPGCALKDFFNYTDCPYKEIVAAYGGGGIIFSQALIQQMFSQPDFYWSLLAKRVTPGTPAGDLVLGEAPRQLGVGYTRLFNHDAQKMPPAGPPPPPVHDTRTGDRLFGTWSQFNVSFVASVWTAGGRDNTKRPSLILAH</sequence>
<dbReference type="RefSeq" id="XP_042921684.1">
    <property type="nucleotide sequence ID" value="XM_043066388.1"/>
</dbReference>
<evidence type="ECO:0000256" key="2">
    <source>
        <dbReference type="ARBA" id="ARBA00006462"/>
    </source>
</evidence>
<evidence type="ECO:0000256" key="6">
    <source>
        <dbReference type="ARBA" id="ARBA00023136"/>
    </source>
</evidence>
<keyword evidence="5" id="KW-1133">Transmembrane helix</keyword>
<comment type="similarity">
    <text evidence="2">Belongs to the glycosyltransferase 31 family. Beta3-Gal-T subfamily.</text>
</comment>
<evidence type="ECO:0000256" key="5">
    <source>
        <dbReference type="ARBA" id="ARBA00022989"/>
    </source>
</evidence>
<accession>A0A2K3DG20</accession>
<reference evidence="8 9" key="1">
    <citation type="journal article" date="2007" name="Science">
        <title>The Chlamydomonas genome reveals the evolution of key animal and plant functions.</title>
        <authorList>
            <person name="Merchant S.S."/>
            <person name="Prochnik S.E."/>
            <person name="Vallon O."/>
            <person name="Harris E.H."/>
            <person name="Karpowicz S.J."/>
            <person name="Witman G.B."/>
            <person name="Terry A."/>
            <person name="Salamov A."/>
            <person name="Fritz-Laylin L.K."/>
            <person name="Marechal-Drouard L."/>
            <person name="Marshall W.F."/>
            <person name="Qu L.H."/>
            <person name="Nelson D.R."/>
            <person name="Sanderfoot A.A."/>
            <person name="Spalding M.H."/>
            <person name="Kapitonov V.V."/>
            <person name="Ren Q."/>
            <person name="Ferris P."/>
            <person name="Lindquist E."/>
            <person name="Shapiro H."/>
            <person name="Lucas S.M."/>
            <person name="Grimwood J."/>
            <person name="Schmutz J."/>
            <person name="Cardol P."/>
            <person name="Cerutti H."/>
            <person name="Chanfreau G."/>
            <person name="Chen C.L."/>
            <person name="Cognat V."/>
            <person name="Croft M.T."/>
            <person name="Dent R."/>
            <person name="Dutcher S."/>
            <person name="Fernandez E."/>
            <person name="Fukuzawa H."/>
            <person name="Gonzalez-Ballester D."/>
            <person name="Gonzalez-Halphen D."/>
            <person name="Hallmann A."/>
            <person name="Hanikenne M."/>
            <person name="Hippler M."/>
            <person name="Inwood W."/>
            <person name="Jabbari K."/>
            <person name="Kalanon M."/>
            <person name="Kuras R."/>
            <person name="Lefebvre P.A."/>
            <person name="Lemaire S.D."/>
            <person name="Lobanov A.V."/>
            <person name="Lohr M."/>
            <person name="Manuell A."/>
            <person name="Meier I."/>
            <person name="Mets L."/>
            <person name="Mittag M."/>
            <person name="Mittelmeier T."/>
            <person name="Moroney J.V."/>
            <person name="Moseley J."/>
            <person name="Napoli C."/>
            <person name="Nedelcu A.M."/>
            <person name="Niyogi K."/>
            <person name="Novoselov S.V."/>
            <person name="Paulsen I.T."/>
            <person name="Pazour G."/>
            <person name="Purton S."/>
            <person name="Ral J.P."/>
            <person name="Riano-Pachon D.M."/>
            <person name="Riekhof W."/>
            <person name="Rymarquis L."/>
            <person name="Schroda M."/>
            <person name="Stern D."/>
            <person name="Umen J."/>
            <person name="Willows R."/>
            <person name="Wilson N."/>
            <person name="Zimmer S.L."/>
            <person name="Allmer J."/>
            <person name="Balk J."/>
            <person name="Bisova K."/>
            <person name="Chen C.J."/>
            <person name="Elias M."/>
            <person name="Gendler K."/>
            <person name="Hauser C."/>
            <person name="Lamb M.R."/>
            <person name="Ledford H."/>
            <person name="Long J.C."/>
            <person name="Minagawa J."/>
            <person name="Page M.D."/>
            <person name="Pan J."/>
            <person name="Pootakham W."/>
            <person name="Roje S."/>
            <person name="Rose A."/>
            <person name="Stahlberg E."/>
            <person name="Terauchi A.M."/>
            <person name="Yang P."/>
            <person name="Ball S."/>
            <person name="Bowler C."/>
            <person name="Dieckmann C.L."/>
            <person name="Gladyshev V.N."/>
            <person name="Green P."/>
            <person name="Jorgensen R."/>
            <person name="Mayfield S."/>
            <person name="Mueller-Roeber B."/>
            <person name="Rajamani S."/>
            <person name="Sayre R.T."/>
            <person name="Brokstein P."/>
            <person name="Dubchak I."/>
            <person name="Goodstein D."/>
            <person name="Hornick L."/>
            <person name="Huang Y.W."/>
            <person name="Jhaveri J."/>
            <person name="Luo Y."/>
            <person name="Martinez D."/>
            <person name="Ngau W.C."/>
            <person name="Otillar B."/>
            <person name="Poliakov A."/>
            <person name="Porter A."/>
            <person name="Szajkowski L."/>
            <person name="Werner G."/>
            <person name="Zhou K."/>
            <person name="Grigoriev I.V."/>
            <person name="Rokhsar D.S."/>
            <person name="Grossman A.R."/>
        </authorList>
    </citation>
    <scope>NUCLEOTIDE SEQUENCE [LARGE SCALE GENOMIC DNA]</scope>
    <source>
        <strain evidence="9">CC-503</strain>
    </source>
</reference>
<dbReference type="PaxDb" id="3055-EDP00948"/>
<keyword evidence="4" id="KW-0735">Signal-anchor</keyword>
<keyword evidence="6" id="KW-0472">Membrane</keyword>
<dbReference type="PANTHER" id="PTHR23033">
    <property type="entry name" value="BETA1,3-GALACTOSYLTRANSFERASE"/>
    <property type="match status" value="1"/>
</dbReference>
<dbReference type="Gramene" id="PNW79481">
    <property type="protein sequence ID" value="PNW79481"/>
    <property type="gene ID" value="CHLRE_09g416900v5"/>
</dbReference>
<dbReference type="OrthoDB" id="421979at2759"/>
<dbReference type="KEGG" id="cre:CHLRE_09g416900v5"/>
<evidence type="ECO:0000256" key="4">
    <source>
        <dbReference type="ARBA" id="ARBA00022968"/>
    </source>
</evidence>
<proteinExistence type="inferred from homology"/>
<evidence type="ECO:0000313" key="9">
    <source>
        <dbReference type="Proteomes" id="UP000006906"/>
    </source>
</evidence>
<organism evidence="8 9">
    <name type="scientific">Chlamydomonas reinhardtii</name>
    <name type="common">Chlamydomonas smithii</name>
    <dbReference type="NCBI Taxonomy" id="3055"/>
    <lineage>
        <taxon>Eukaryota</taxon>
        <taxon>Viridiplantae</taxon>
        <taxon>Chlorophyta</taxon>
        <taxon>core chlorophytes</taxon>
        <taxon>Chlorophyceae</taxon>
        <taxon>CS clade</taxon>
        <taxon>Chlamydomonadales</taxon>
        <taxon>Chlamydomonadaceae</taxon>
        <taxon>Chlamydomonas</taxon>
    </lineage>
</organism>
<dbReference type="PANTHER" id="PTHR23033:SF50">
    <property type="entry name" value="HEXOSYLTRANSFERASE"/>
    <property type="match status" value="1"/>
</dbReference>
<dbReference type="GeneID" id="5722397"/>
<keyword evidence="9" id="KW-1185">Reference proteome</keyword>
<evidence type="ECO:0000256" key="7">
    <source>
        <dbReference type="SAM" id="MobiDB-lite"/>
    </source>
</evidence>
<dbReference type="GO" id="GO:0016020">
    <property type="term" value="C:membrane"/>
    <property type="evidence" value="ECO:0007669"/>
    <property type="project" value="UniProtKB-SubCell"/>
</dbReference>
<name>A0A2K3DG20_CHLRE</name>
<protein>
    <submittedName>
        <fullName evidence="8">Uncharacterized protein</fullName>
    </submittedName>
</protein>
<evidence type="ECO:0000256" key="1">
    <source>
        <dbReference type="ARBA" id="ARBA00004606"/>
    </source>
</evidence>
<dbReference type="AlphaFoldDB" id="A0A2K3DG20"/>
<feature type="region of interest" description="Disordered" evidence="7">
    <location>
        <begin position="211"/>
        <end position="230"/>
    </location>
</feature>